<evidence type="ECO:0008006" key="9">
    <source>
        <dbReference type="Google" id="ProtNLM"/>
    </source>
</evidence>
<feature type="domain" description="MAP kinase-activating death" evidence="6">
    <location>
        <begin position="188"/>
        <end position="208"/>
    </location>
</feature>
<sequence>YNSLSDTERKRLEHDEDRLLSTMLYNLVAIMVMMNVNKMELKRKVRRLLGKSHIGLVYSQEVNELLDQINNLHGNDIDLKPLGSRQVHRQSFTVHAGIDATGDLLFLEVREDGLVLRSVNGTIVERWWFERLVNMTYSPKNKVLCLWRRNGGQTQLNLFTRRCKELYYAIKEAMERAAARGSGVLAGLELGGEFPVQDMRTGEGGLLQASSLCDSTTSASVLLKREEYSYLKNTIRRHVKNLFTRCRTLKTSIMFSSDQICYAVLCVFSYIAAGQEQRRLQQHGTAEQPAARRQ</sequence>
<dbReference type="Pfam" id="PF23629">
    <property type="entry name" value="Death_MADD"/>
    <property type="match status" value="1"/>
</dbReference>
<protein>
    <recommendedName>
        <fullName evidence="9">MAP kinase-activating death domain protein</fullName>
    </recommendedName>
</protein>
<keyword evidence="4" id="KW-0812">Transmembrane</keyword>
<evidence type="ECO:0000313" key="7">
    <source>
        <dbReference type="EMBL" id="KAJ9588129.1"/>
    </source>
</evidence>
<evidence type="ECO:0000259" key="5">
    <source>
        <dbReference type="Pfam" id="PF23629"/>
    </source>
</evidence>
<dbReference type="GO" id="GO:0016020">
    <property type="term" value="C:membrane"/>
    <property type="evidence" value="ECO:0007669"/>
    <property type="project" value="UniProtKB-SubCell"/>
</dbReference>
<accession>A0AAD7ZWJ3</accession>
<dbReference type="Proteomes" id="UP001233999">
    <property type="component" value="Unassembled WGS sequence"/>
</dbReference>
<evidence type="ECO:0000256" key="2">
    <source>
        <dbReference type="ARBA" id="ARBA00022658"/>
    </source>
</evidence>
<comment type="caution">
    <text evidence="7">The sequence shown here is derived from an EMBL/GenBank/DDBJ whole genome shotgun (WGS) entry which is preliminary data.</text>
</comment>
<keyword evidence="4" id="KW-1133">Transmembrane helix</keyword>
<proteinExistence type="predicted"/>
<organism evidence="7 8">
    <name type="scientific">Diploptera punctata</name>
    <name type="common">Pacific beetle cockroach</name>
    <dbReference type="NCBI Taxonomy" id="6984"/>
    <lineage>
        <taxon>Eukaryota</taxon>
        <taxon>Metazoa</taxon>
        <taxon>Ecdysozoa</taxon>
        <taxon>Arthropoda</taxon>
        <taxon>Hexapoda</taxon>
        <taxon>Insecta</taxon>
        <taxon>Pterygota</taxon>
        <taxon>Neoptera</taxon>
        <taxon>Polyneoptera</taxon>
        <taxon>Dictyoptera</taxon>
        <taxon>Blattodea</taxon>
        <taxon>Blaberoidea</taxon>
        <taxon>Blaberidae</taxon>
        <taxon>Diplopterinae</taxon>
        <taxon>Diploptera</taxon>
    </lineage>
</organism>
<dbReference type="GO" id="GO:0042981">
    <property type="term" value="P:regulation of apoptotic process"/>
    <property type="evidence" value="ECO:0007669"/>
    <property type="project" value="TreeGrafter"/>
</dbReference>
<dbReference type="InterPro" id="IPR039980">
    <property type="entry name" value="MADD"/>
</dbReference>
<feature type="domain" description="MAP kinase-activating death" evidence="5">
    <location>
        <begin position="1"/>
        <end position="64"/>
    </location>
</feature>
<evidence type="ECO:0000259" key="6">
    <source>
        <dbReference type="Pfam" id="PF25328"/>
    </source>
</evidence>
<reference evidence="7" key="2">
    <citation type="submission" date="2023-05" db="EMBL/GenBank/DDBJ databases">
        <authorList>
            <person name="Fouks B."/>
        </authorList>
    </citation>
    <scope>NUCLEOTIDE SEQUENCE</scope>
    <source>
        <strain evidence="7">Stay&amp;Tobe</strain>
        <tissue evidence="7">Testes</tissue>
    </source>
</reference>
<evidence type="ECO:0000313" key="8">
    <source>
        <dbReference type="Proteomes" id="UP001233999"/>
    </source>
</evidence>
<keyword evidence="3 4" id="KW-0472">Membrane</keyword>
<dbReference type="InterPro" id="IPR056574">
    <property type="entry name" value="Death_MADD"/>
</dbReference>
<dbReference type="PANTHER" id="PTHR13008">
    <property type="entry name" value="MAP-KINASE ACTIVATING DEATH DOMAIN PROTEIN MADD /DENN/AEX-3 C.ELEGANS"/>
    <property type="match status" value="1"/>
</dbReference>
<dbReference type="Pfam" id="PF25328">
    <property type="entry name" value="PH_MADD"/>
    <property type="match status" value="1"/>
</dbReference>
<evidence type="ECO:0000256" key="3">
    <source>
        <dbReference type="ARBA" id="ARBA00023136"/>
    </source>
</evidence>
<evidence type="ECO:0000256" key="4">
    <source>
        <dbReference type="SAM" id="Phobius"/>
    </source>
</evidence>
<feature type="transmembrane region" description="Helical" evidence="4">
    <location>
        <begin position="20"/>
        <end position="37"/>
    </location>
</feature>
<dbReference type="PANTHER" id="PTHR13008:SF7">
    <property type="entry name" value="MAP KINASE-ACTIVATING DEATH DOMAIN PROTEIN"/>
    <property type="match status" value="1"/>
</dbReference>
<dbReference type="EMBL" id="JASPKZ010005709">
    <property type="protein sequence ID" value="KAJ9588129.1"/>
    <property type="molecule type" value="Genomic_DNA"/>
</dbReference>
<dbReference type="GO" id="GO:0005085">
    <property type="term" value="F:guanyl-nucleotide exchange factor activity"/>
    <property type="evidence" value="ECO:0007669"/>
    <property type="project" value="UniProtKB-KW"/>
</dbReference>
<keyword evidence="8" id="KW-1185">Reference proteome</keyword>
<feature type="non-terminal residue" evidence="7">
    <location>
        <position position="294"/>
    </location>
</feature>
<dbReference type="AlphaFoldDB" id="A0AAD7ZWJ3"/>
<comment type="subcellular location">
    <subcellularLocation>
        <location evidence="1">Membrane</location>
    </subcellularLocation>
</comment>
<gene>
    <name evidence="7" type="ORF">L9F63_018487</name>
</gene>
<keyword evidence="2" id="KW-0344">Guanine-nucleotide releasing factor</keyword>
<name>A0AAD7ZWJ3_DIPPU</name>
<evidence type="ECO:0000256" key="1">
    <source>
        <dbReference type="ARBA" id="ARBA00004370"/>
    </source>
</evidence>
<reference evidence="7" key="1">
    <citation type="journal article" date="2023" name="IScience">
        <title>Live-bearing cockroach genome reveals convergent evolutionary mechanisms linked to viviparity in insects and beyond.</title>
        <authorList>
            <person name="Fouks B."/>
            <person name="Harrison M.C."/>
            <person name="Mikhailova A.A."/>
            <person name="Marchal E."/>
            <person name="English S."/>
            <person name="Carruthers M."/>
            <person name="Jennings E.C."/>
            <person name="Chiamaka E.L."/>
            <person name="Frigard R.A."/>
            <person name="Pippel M."/>
            <person name="Attardo G.M."/>
            <person name="Benoit J.B."/>
            <person name="Bornberg-Bauer E."/>
            <person name="Tobe S.S."/>
        </authorList>
    </citation>
    <scope>NUCLEOTIDE SEQUENCE</scope>
    <source>
        <strain evidence="7">Stay&amp;Tobe</strain>
    </source>
</reference>
<dbReference type="InterPro" id="IPR057469">
    <property type="entry name" value="PH_MADD"/>
</dbReference>
<dbReference type="GO" id="GO:0032483">
    <property type="term" value="P:regulation of Rab protein signal transduction"/>
    <property type="evidence" value="ECO:0007669"/>
    <property type="project" value="TreeGrafter"/>
</dbReference>
<dbReference type="GO" id="GO:0005829">
    <property type="term" value="C:cytosol"/>
    <property type="evidence" value="ECO:0007669"/>
    <property type="project" value="TreeGrafter"/>
</dbReference>